<dbReference type="InterPro" id="IPR000276">
    <property type="entry name" value="GPCR_Rhodpsn"/>
</dbReference>
<evidence type="ECO:0000256" key="4">
    <source>
        <dbReference type="ARBA" id="ARBA00022692"/>
    </source>
</evidence>
<dbReference type="Pfam" id="PF00001">
    <property type="entry name" value="7tm_1"/>
    <property type="match status" value="1"/>
</dbReference>
<comment type="subcellular location">
    <subcellularLocation>
        <location evidence="2">Membrane</location>
    </subcellularLocation>
</comment>
<sequence length="172" mass="19510">MEHSRVLEICPGSIRTFENNVEPSRKVVKMLALVVVIFAVCWLPYRGMVVYNSFVTDQRLLWNPEWYINFSKTLIFVNCAINPILYNLMSERFRSAFCSLFSQKPTHNQNLLVSRVRQNTAQSVVVRTTSIGHPSPGQRRASSLLCEPRASALLCEPRTSALLSEPPDAQPV</sequence>
<evidence type="ECO:0000313" key="11">
    <source>
        <dbReference type="Proteomes" id="UP000835052"/>
    </source>
</evidence>
<dbReference type="OrthoDB" id="5987936at2759"/>
<keyword evidence="6 8" id="KW-0472">Membrane</keyword>
<dbReference type="SUPFAM" id="SSF81321">
    <property type="entry name" value="Family A G protein-coupled receptor-like"/>
    <property type="match status" value="1"/>
</dbReference>
<comment type="function">
    <text evidence="1">Receptor for thyrotropin-releasing hormone (TRH). Upon ligand binding, this G-protein-coupled receptor triggers activation of the phosphatidylinositol (IP3)-calcium-protein kinase C (PKC) pathway.</text>
</comment>
<evidence type="ECO:0000256" key="2">
    <source>
        <dbReference type="ARBA" id="ARBA00004370"/>
    </source>
</evidence>
<comment type="caution">
    <text evidence="10">The sequence shown here is derived from an EMBL/GenBank/DDBJ whole genome shotgun (WGS) entry which is preliminary data.</text>
</comment>
<evidence type="ECO:0000256" key="5">
    <source>
        <dbReference type="ARBA" id="ARBA00022989"/>
    </source>
</evidence>
<feature type="transmembrane region" description="Helical" evidence="8">
    <location>
        <begin position="66"/>
        <end position="86"/>
    </location>
</feature>
<feature type="transmembrane region" description="Helical" evidence="8">
    <location>
        <begin position="27"/>
        <end position="46"/>
    </location>
</feature>
<proteinExistence type="predicted"/>
<dbReference type="EMBL" id="CAJGYM010000001">
    <property type="protein sequence ID" value="CAD6184362.1"/>
    <property type="molecule type" value="Genomic_DNA"/>
</dbReference>
<evidence type="ECO:0000256" key="6">
    <source>
        <dbReference type="ARBA" id="ARBA00023136"/>
    </source>
</evidence>
<dbReference type="Gene3D" id="1.20.1070.10">
    <property type="entry name" value="Rhodopsin 7-helix transmembrane proteins"/>
    <property type="match status" value="1"/>
</dbReference>
<keyword evidence="5 8" id="KW-1133">Transmembrane helix</keyword>
<dbReference type="PRINTS" id="PR00237">
    <property type="entry name" value="GPCRRHODOPSN"/>
</dbReference>
<reference evidence="10" key="1">
    <citation type="submission" date="2020-10" db="EMBL/GenBank/DDBJ databases">
        <authorList>
            <person name="Kikuchi T."/>
        </authorList>
    </citation>
    <scope>NUCLEOTIDE SEQUENCE</scope>
    <source>
        <strain evidence="10">NKZ352</strain>
    </source>
</reference>
<dbReference type="PANTHER" id="PTHR46061">
    <property type="entry name" value="THYROTROPIN-RELEASING HORMONE RECEPTOR"/>
    <property type="match status" value="1"/>
</dbReference>
<evidence type="ECO:0000256" key="7">
    <source>
        <dbReference type="ARBA" id="ARBA00032251"/>
    </source>
</evidence>
<feature type="domain" description="G-protein coupled receptors family 1 profile" evidence="9">
    <location>
        <begin position="1"/>
        <end position="86"/>
    </location>
</feature>
<dbReference type="GO" id="GO:0016020">
    <property type="term" value="C:membrane"/>
    <property type="evidence" value="ECO:0007669"/>
    <property type="project" value="UniProtKB-SubCell"/>
</dbReference>
<protein>
    <recommendedName>
        <fullName evidence="3">Thyrotropin-releasing hormone receptor</fullName>
    </recommendedName>
    <alternativeName>
        <fullName evidence="7">Thyroliberin receptor</fullName>
    </alternativeName>
</protein>
<dbReference type="PROSITE" id="PS50262">
    <property type="entry name" value="G_PROTEIN_RECEP_F1_2"/>
    <property type="match status" value="1"/>
</dbReference>
<name>A0A8S1GNT4_9PELO</name>
<evidence type="ECO:0000256" key="1">
    <source>
        <dbReference type="ARBA" id="ARBA00004100"/>
    </source>
</evidence>
<dbReference type="InterPro" id="IPR017452">
    <property type="entry name" value="GPCR_Rhodpsn_7TM"/>
</dbReference>
<keyword evidence="11" id="KW-1185">Reference proteome</keyword>
<evidence type="ECO:0000256" key="8">
    <source>
        <dbReference type="SAM" id="Phobius"/>
    </source>
</evidence>
<dbReference type="GO" id="GO:0004997">
    <property type="term" value="F:thyrotropin-releasing hormone receptor activity"/>
    <property type="evidence" value="ECO:0007669"/>
    <property type="project" value="InterPro"/>
</dbReference>
<organism evidence="10 11">
    <name type="scientific">Caenorhabditis auriculariae</name>
    <dbReference type="NCBI Taxonomy" id="2777116"/>
    <lineage>
        <taxon>Eukaryota</taxon>
        <taxon>Metazoa</taxon>
        <taxon>Ecdysozoa</taxon>
        <taxon>Nematoda</taxon>
        <taxon>Chromadorea</taxon>
        <taxon>Rhabditida</taxon>
        <taxon>Rhabditina</taxon>
        <taxon>Rhabditomorpha</taxon>
        <taxon>Rhabditoidea</taxon>
        <taxon>Rhabditidae</taxon>
        <taxon>Peloderinae</taxon>
        <taxon>Caenorhabditis</taxon>
    </lineage>
</organism>
<dbReference type="AlphaFoldDB" id="A0A8S1GNT4"/>
<accession>A0A8S1GNT4</accession>
<evidence type="ECO:0000259" key="9">
    <source>
        <dbReference type="PROSITE" id="PS50262"/>
    </source>
</evidence>
<dbReference type="Proteomes" id="UP000835052">
    <property type="component" value="Unassembled WGS sequence"/>
</dbReference>
<dbReference type="InterPro" id="IPR002120">
    <property type="entry name" value="TRH_rcpt_1"/>
</dbReference>
<dbReference type="PANTHER" id="PTHR46061:SF3">
    <property type="entry name" value="THYROTROPIN-RELEASING HORMONE RECEPTOR"/>
    <property type="match status" value="1"/>
</dbReference>
<evidence type="ECO:0000313" key="10">
    <source>
        <dbReference type="EMBL" id="CAD6184362.1"/>
    </source>
</evidence>
<keyword evidence="4 8" id="KW-0812">Transmembrane</keyword>
<evidence type="ECO:0000256" key="3">
    <source>
        <dbReference type="ARBA" id="ARBA00018873"/>
    </source>
</evidence>
<gene>
    <name evidence="10" type="ORF">CAUJ_LOCUS281</name>
</gene>